<accession>A0A0B2WWN4</accession>
<dbReference type="OrthoDB" id="4936979at2759"/>
<dbReference type="AlphaFoldDB" id="A0A0B2WWN4"/>
<dbReference type="SUPFAM" id="SSF82026">
    <property type="entry name" value="Calcium-mediated lectin"/>
    <property type="match status" value="1"/>
</dbReference>
<dbReference type="Proteomes" id="UP000030816">
    <property type="component" value="Unassembled WGS sequence"/>
</dbReference>
<sequence>MSTQTATETMEVMSVPADMLALRPVEQPLWIAIPSLAKTTITGHTNARFHQRVTLTDVKLQKAYVFTGSGEDEMAMAIQGSNEKGTVQLQVLEGEQPYRMLSVLCEFSSQGPDGRLERSKVLAPRVLCEYQEPQLLKRMTWEICSEDGVDSDYNDSVIRITADINLQI</sequence>
<dbReference type="Gene3D" id="2.60.120.400">
    <property type="entry name" value="Calcium-mediated lectin"/>
    <property type="match status" value="1"/>
</dbReference>
<dbReference type="RefSeq" id="XP_040679544.1">
    <property type="nucleotide sequence ID" value="XM_040822401.1"/>
</dbReference>
<dbReference type="HOGENOM" id="CLU_1586867_0_0_1"/>
<dbReference type="GeneID" id="63738057"/>
<proteinExistence type="predicted"/>
<evidence type="ECO:0000313" key="1">
    <source>
        <dbReference type="EMBL" id="KHN98478.1"/>
    </source>
</evidence>
<dbReference type="EMBL" id="AZHE01000007">
    <property type="protein sequence ID" value="KHN98478.1"/>
    <property type="molecule type" value="Genomic_DNA"/>
</dbReference>
<dbReference type="InterPro" id="IPR036684">
    <property type="entry name" value="Ca_lectin_sf"/>
</dbReference>
<name>A0A0B2WWN4_METAS</name>
<organism evidence="1 2">
    <name type="scientific">Metarhizium album (strain ARSEF 1941)</name>
    <dbReference type="NCBI Taxonomy" id="1081103"/>
    <lineage>
        <taxon>Eukaryota</taxon>
        <taxon>Fungi</taxon>
        <taxon>Dikarya</taxon>
        <taxon>Ascomycota</taxon>
        <taxon>Pezizomycotina</taxon>
        <taxon>Sordariomycetes</taxon>
        <taxon>Hypocreomycetidae</taxon>
        <taxon>Hypocreales</taxon>
        <taxon>Clavicipitaceae</taxon>
        <taxon>Metarhizium</taxon>
    </lineage>
</organism>
<dbReference type="GO" id="GO:0030246">
    <property type="term" value="F:carbohydrate binding"/>
    <property type="evidence" value="ECO:0007669"/>
    <property type="project" value="UniProtKB-KW"/>
</dbReference>
<keyword evidence="2" id="KW-1185">Reference proteome</keyword>
<protein>
    <submittedName>
        <fullName evidence="1">Calcium-mediated lectin</fullName>
    </submittedName>
</protein>
<gene>
    <name evidence="1" type="ORF">MAM_03602</name>
</gene>
<keyword evidence="1" id="KW-0430">Lectin</keyword>
<comment type="caution">
    <text evidence="1">The sequence shown here is derived from an EMBL/GenBank/DDBJ whole genome shotgun (WGS) entry which is preliminary data.</text>
</comment>
<evidence type="ECO:0000313" key="2">
    <source>
        <dbReference type="Proteomes" id="UP000030816"/>
    </source>
</evidence>
<reference evidence="1 2" key="1">
    <citation type="journal article" date="2014" name="Proc. Natl. Acad. Sci. U.S.A.">
        <title>Trajectory and genomic determinants of fungal-pathogen speciation and host adaptation.</title>
        <authorList>
            <person name="Hu X."/>
            <person name="Xiao G."/>
            <person name="Zheng P."/>
            <person name="Shang Y."/>
            <person name="Su Y."/>
            <person name="Zhang X."/>
            <person name="Liu X."/>
            <person name="Zhan S."/>
            <person name="St Leger R.J."/>
            <person name="Wang C."/>
        </authorList>
    </citation>
    <scope>NUCLEOTIDE SEQUENCE [LARGE SCALE GENOMIC DNA]</scope>
    <source>
        <strain evidence="1 2">ARSEF 1941</strain>
    </source>
</reference>